<protein>
    <submittedName>
        <fullName evidence="2">Uncharacterized protein LOC119636094</fullName>
    </submittedName>
</protein>
<evidence type="ECO:0000313" key="2">
    <source>
        <dbReference type="RefSeq" id="XP_037887155.1"/>
    </source>
</evidence>
<proteinExistence type="predicted"/>
<evidence type="ECO:0000313" key="1">
    <source>
        <dbReference type="Proteomes" id="UP000092443"/>
    </source>
</evidence>
<dbReference type="AlphaFoldDB" id="A0A9C5Z0D5"/>
<gene>
    <name evidence="2" type="primary">LOC119636094</name>
</gene>
<organism evidence="1 2">
    <name type="scientific">Glossina fuscipes</name>
    <dbReference type="NCBI Taxonomy" id="7396"/>
    <lineage>
        <taxon>Eukaryota</taxon>
        <taxon>Metazoa</taxon>
        <taxon>Ecdysozoa</taxon>
        <taxon>Arthropoda</taxon>
        <taxon>Hexapoda</taxon>
        <taxon>Insecta</taxon>
        <taxon>Pterygota</taxon>
        <taxon>Neoptera</taxon>
        <taxon>Endopterygota</taxon>
        <taxon>Diptera</taxon>
        <taxon>Brachycera</taxon>
        <taxon>Muscomorpha</taxon>
        <taxon>Hippoboscoidea</taxon>
        <taxon>Glossinidae</taxon>
        <taxon>Glossina</taxon>
    </lineage>
</organism>
<dbReference type="RefSeq" id="XP_037887155.1">
    <property type="nucleotide sequence ID" value="XM_038031227.1"/>
</dbReference>
<sequence>MCPSIYLPVSYFLKSCYKMVTVTDVGDIVQSKNTYTSLLKCKVILRCLEKLLHLATHFSTLNEILQPSLKKEGMCRGCHVACIIKQCICENRQLLPLTVLLLPLTVDVLLVLTYLNGCLS</sequence>
<accession>A0A9C5Z0D5</accession>
<dbReference type="KEGG" id="gfs:119636094"/>
<dbReference type="Proteomes" id="UP000092443">
    <property type="component" value="Unplaced"/>
</dbReference>
<dbReference type="GeneID" id="119636094"/>
<name>A0A9C5Z0D5_9MUSC</name>
<reference evidence="2" key="1">
    <citation type="submission" date="2025-08" db="UniProtKB">
        <authorList>
            <consortium name="RefSeq"/>
        </authorList>
    </citation>
    <scope>IDENTIFICATION</scope>
    <source>
        <tissue evidence="2">Whole body pupa</tissue>
    </source>
</reference>
<keyword evidence="1" id="KW-1185">Reference proteome</keyword>